<evidence type="ECO:0000256" key="1">
    <source>
        <dbReference type="SAM" id="MobiDB-lite"/>
    </source>
</evidence>
<dbReference type="Proteomes" id="UP001385951">
    <property type="component" value="Unassembled WGS sequence"/>
</dbReference>
<evidence type="ECO:0000313" key="2">
    <source>
        <dbReference type="EMBL" id="KAK7693572.1"/>
    </source>
</evidence>
<evidence type="ECO:0000313" key="3">
    <source>
        <dbReference type="Proteomes" id="UP001385951"/>
    </source>
</evidence>
<dbReference type="AlphaFoldDB" id="A0AAW0GNW1"/>
<comment type="caution">
    <text evidence="2">The sequence shown here is derived from an EMBL/GenBank/DDBJ whole genome shotgun (WGS) entry which is preliminary data.</text>
</comment>
<organism evidence="2 3">
    <name type="scientific">Cerrena zonata</name>
    <dbReference type="NCBI Taxonomy" id="2478898"/>
    <lineage>
        <taxon>Eukaryota</taxon>
        <taxon>Fungi</taxon>
        <taxon>Dikarya</taxon>
        <taxon>Basidiomycota</taxon>
        <taxon>Agaricomycotina</taxon>
        <taxon>Agaricomycetes</taxon>
        <taxon>Polyporales</taxon>
        <taxon>Cerrenaceae</taxon>
        <taxon>Cerrena</taxon>
    </lineage>
</organism>
<protein>
    <submittedName>
        <fullName evidence="2">Uncharacterized protein</fullName>
    </submittedName>
</protein>
<keyword evidence="3" id="KW-1185">Reference proteome</keyword>
<reference evidence="2 3" key="1">
    <citation type="submission" date="2022-09" db="EMBL/GenBank/DDBJ databases">
        <authorList>
            <person name="Palmer J.M."/>
        </authorList>
    </citation>
    <scope>NUCLEOTIDE SEQUENCE [LARGE SCALE GENOMIC DNA]</scope>
    <source>
        <strain evidence="2 3">DSM 7382</strain>
    </source>
</reference>
<accession>A0AAW0GNW1</accession>
<name>A0AAW0GNW1_9APHY</name>
<proteinExistence type="predicted"/>
<gene>
    <name evidence="2" type="ORF">QCA50_003141</name>
</gene>
<feature type="region of interest" description="Disordered" evidence="1">
    <location>
        <begin position="313"/>
        <end position="343"/>
    </location>
</feature>
<dbReference type="EMBL" id="JASBNA010000003">
    <property type="protein sequence ID" value="KAK7693572.1"/>
    <property type="molecule type" value="Genomic_DNA"/>
</dbReference>
<feature type="compositionally biased region" description="Polar residues" evidence="1">
    <location>
        <begin position="333"/>
        <end position="343"/>
    </location>
</feature>
<sequence length="459" mass="51649">MDLFAELLNIPLPVLRRAQRGTANLRSYVLRAIVPRMPWPMSVAQAVIDRMGIHKNYLTVRPENWRTLETTQHISPQFFVEHARFFADHLPQNDLCIPDADRESGESLTVHGLQFTVPERIVGIPKNIDGVTRWVNELPLQTVQRIIHILKPESAPWTFEPVSEPDVDHRTLFRAMKWTRSQHDKPEPDPECSFMVFIQPPWIISDHEMESFTKCKGMPTDATHYTGRERAWAKLWDYCNRHNCHWFAYTTYDTWVFGGFSRGWTRGFTTHVIKYDSTSPTILEALTYWLGSALGLRKGYVIPEVIESVSSHKIDSNVPSPPLCRYPTPPPSETSWGGSSHSNDQLLDSISEKTISDGASEGRLSSNGVVTTRMVLFSDPNGSDPDAWISSVVQGWNEDIPTGEIGGMGFDPLPGVGVEVPPAGGTVSVQVRDPPSDGTLGVWLTSNPIEMRLDDTYLE</sequence>
<feature type="compositionally biased region" description="Pro residues" evidence="1">
    <location>
        <begin position="319"/>
        <end position="332"/>
    </location>
</feature>